<dbReference type="EMBL" id="NEDP02082595">
    <property type="protein sequence ID" value="OWF34490.1"/>
    <property type="molecule type" value="Genomic_DNA"/>
</dbReference>
<proteinExistence type="predicted"/>
<comment type="caution">
    <text evidence="2">The sequence shown here is derived from an EMBL/GenBank/DDBJ whole genome shotgun (WGS) entry which is preliminary data.</text>
</comment>
<dbReference type="InterPro" id="IPR001370">
    <property type="entry name" value="BIR_rpt"/>
</dbReference>
<dbReference type="SUPFAM" id="SSF57924">
    <property type="entry name" value="Inhibitor of apoptosis (IAP) repeat"/>
    <property type="match status" value="2"/>
</dbReference>
<dbReference type="Pfam" id="PF00653">
    <property type="entry name" value="BIR"/>
    <property type="match status" value="1"/>
</dbReference>
<evidence type="ECO:0000313" key="3">
    <source>
        <dbReference type="Proteomes" id="UP000242188"/>
    </source>
</evidence>
<accession>A0A210PDB0</accession>
<gene>
    <name evidence="2" type="ORF">KP79_PYT03451</name>
</gene>
<reference evidence="2 3" key="1">
    <citation type="journal article" date="2017" name="Nat. Ecol. Evol.">
        <title>Scallop genome provides insights into evolution of bilaterian karyotype and development.</title>
        <authorList>
            <person name="Wang S."/>
            <person name="Zhang J."/>
            <person name="Jiao W."/>
            <person name="Li J."/>
            <person name="Xun X."/>
            <person name="Sun Y."/>
            <person name="Guo X."/>
            <person name="Huan P."/>
            <person name="Dong B."/>
            <person name="Zhang L."/>
            <person name="Hu X."/>
            <person name="Sun X."/>
            <person name="Wang J."/>
            <person name="Zhao C."/>
            <person name="Wang Y."/>
            <person name="Wang D."/>
            <person name="Huang X."/>
            <person name="Wang R."/>
            <person name="Lv J."/>
            <person name="Li Y."/>
            <person name="Zhang Z."/>
            <person name="Liu B."/>
            <person name="Lu W."/>
            <person name="Hui Y."/>
            <person name="Liang J."/>
            <person name="Zhou Z."/>
            <person name="Hou R."/>
            <person name="Li X."/>
            <person name="Liu Y."/>
            <person name="Li H."/>
            <person name="Ning X."/>
            <person name="Lin Y."/>
            <person name="Zhao L."/>
            <person name="Xing Q."/>
            <person name="Dou J."/>
            <person name="Li Y."/>
            <person name="Mao J."/>
            <person name="Guo H."/>
            <person name="Dou H."/>
            <person name="Li T."/>
            <person name="Mu C."/>
            <person name="Jiang W."/>
            <person name="Fu Q."/>
            <person name="Fu X."/>
            <person name="Miao Y."/>
            <person name="Liu J."/>
            <person name="Yu Q."/>
            <person name="Li R."/>
            <person name="Liao H."/>
            <person name="Li X."/>
            <person name="Kong Y."/>
            <person name="Jiang Z."/>
            <person name="Chourrout D."/>
            <person name="Li R."/>
            <person name="Bao Z."/>
        </authorList>
    </citation>
    <scope>NUCLEOTIDE SEQUENCE [LARGE SCALE GENOMIC DNA]</scope>
    <source>
        <strain evidence="2 3">PY_sf001</strain>
    </source>
</reference>
<dbReference type="PROSITE" id="PS50143">
    <property type="entry name" value="BIR_REPEAT_2"/>
    <property type="match status" value="1"/>
</dbReference>
<organism evidence="2 3">
    <name type="scientific">Mizuhopecten yessoensis</name>
    <name type="common">Japanese scallop</name>
    <name type="synonym">Patinopecten yessoensis</name>
    <dbReference type="NCBI Taxonomy" id="6573"/>
    <lineage>
        <taxon>Eukaryota</taxon>
        <taxon>Metazoa</taxon>
        <taxon>Spiralia</taxon>
        <taxon>Lophotrochozoa</taxon>
        <taxon>Mollusca</taxon>
        <taxon>Bivalvia</taxon>
        <taxon>Autobranchia</taxon>
        <taxon>Pteriomorphia</taxon>
        <taxon>Pectinida</taxon>
        <taxon>Pectinoidea</taxon>
        <taxon>Pectinidae</taxon>
        <taxon>Mizuhopecten</taxon>
    </lineage>
</organism>
<name>A0A210PDB0_MIZYE</name>
<dbReference type="Gene3D" id="1.10.1170.10">
    <property type="entry name" value="Inhibitor Of Apoptosis Protein (2mihbC-IAP-1), Chain A"/>
    <property type="match status" value="1"/>
</dbReference>
<dbReference type="Proteomes" id="UP000242188">
    <property type="component" value="Unassembled WGS sequence"/>
</dbReference>
<feature type="region of interest" description="Disordered" evidence="1">
    <location>
        <begin position="317"/>
        <end position="342"/>
    </location>
</feature>
<evidence type="ECO:0000256" key="1">
    <source>
        <dbReference type="SAM" id="MobiDB-lite"/>
    </source>
</evidence>
<dbReference type="AlphaFoldDB" id="A0A210PDB0"/>
<protein>
    <submittedName>
        <fullName evidence="2">Uncharacterized protein</fullName>
    </submittedName>
</protein>
<sequence length="526" mass="59937">MSSIRTKRSYQALVSILDLTKVQLTASDIQEPTVITTPGSNVHILAEPLLGHCEHPQMTDSVGISVKTFMSKQSSFGNVGFYEQFCPVPKEFSNTSFVKLYSVTAILQKRGKPYVKFNGNLQMWRSDKLARLLPSSDSRHKGYEKTRKDDVRSRKFLSKVRSFHKSQEHQHNTQTEFGNVNVSVHIELVSLYLTDLCSRGLFPPTPNAGHTHFTLPSTEPIQFYPQYEIVWNSVMRLLSFLYAPNENYLYPIIARAGFYLIDQSGSVCCSKCDCLCNIADFEEGKQSEFDKHHKLGCMHRQYHKEDCDLPQRRPETELEAPHRKIQNKAPLSQTDLSRSQDEADLVSHQCEIEVAYNGQGEAECLKRQSESMKTPGCISKLYRNIGQHKSSKQRSLPTTTPGILNQKALSVSLQSDIPIVDGSRTSNMMETKEPNEQISPDFISRRKRNDTLLLLKLKLQLRKALVENGFFYDGRVVRCCCCKIIYVIPSGEDPSQFHARKNPACQYLKTIHRKLTQKTSKTDGLW</sequence>
<keyword evidence="3" id="KW-1185">Reference proteome</keyword>
<evidence type="ECO:0000313" key="2">
    <source>
        <dbReference type="EMBL" id="OWF34490.1"/>
    </source>
</evidence>